<keyword evidence="5" id="KW-0963">Cytoplasm</keyword>
<dbReference type="InterPro" id="IPR039399">
    <property type="entry name" value="Deltex_C_sf"/>
</dbReference>
<comment type="catalytic activity">
    <reaction evidence="1 5">
        <text>S-ubiquitinyl-[E2 ubiquitin-conjugating enzyme]-L-cysteine + [acceptor protein]-L-lysine = [E2 ubiquitin-conjugating enzyme]-L-cysteine + N(6)-ubiquitinyl-[acceptor protein]-L-lysine.</text>
        <dbReference type="EC" id="2.3.2.27"/>
    </reaction>
</comment>
<keyword evidence="3 5" id="KW-0808">Transferase</keyword>
<keyword evidence="5" id="KW-0863">Zinc-finger</keyword>
<comment type="caution">
    <text evidence="8">The sequence shown here is derived from an EMBL/GenBank/DDBJ whole genome shotgun (WGS) entry which is preliminary data.</text>
</comment>
<feature type="compositionally biased region" description="Basic and acidic residues" evidence="6">
    <location>
        <begin position="373"/>
        <end position="390"/>
    </location>
</feature>
<evidence type="ECO:0000256" key="5">
    <source>
        <dbReference type="RuleBase" id="RU367105"/>
    </source>
</evidence>
<keyword evidence="9" id="KW-1185">Reference proteome</keyword>
<dbReference type="GO" id="GO:0016567">
    <property type="term" value="P:protein ubiquitination"/>
    <property type="evidence" value="ECO:0007669"/>
    <property type="project" value="UniProtKB-UniRule"/>
</dbReference>
<name>A0AAV6GMH9_9TELE</name>
<comment type="similarity">
    <text evidence="5">Belongs to the Deltex family.</text>
</comment>
<keyword evidence="5" id="KW-0862">Zinc</keyword>
<feature type="domain" description="Deltex C-terminal" evidence="7">
    <location>
        <begin position="670"/>
        <end position="799"/>
    </location>
</feature>
<evidence type="ECO:0000256" key="1">
    <source>
        <dbReference type="ARBA" id="ARBA00000900"/>
    </source>
</evidence>
<dbReference type="InterPro" id="IPR039398">
    <property type="entry name" value="Deltex_fam"/>
</dbReference>
<dbReference type="GO" id="GO:0007219">
    <property type="term" value="P:Notch signaling pathway"/>
    <property type="evidence" value="ECO:0007669"/>
    <property type="project" value="InterPro"/>
</dbReference>
<comment type="subcellular location">
    <subcellularLocation>
        <location evidence="5">Cytoplasm</location>
    </subcellularLocation>
</comment>
<dbReference type="Pfam" id="PF18102">
    <property type="entry name" value="DTC"/>
    <property type="match status" value="1"/>
</dbReference>
<evidence type="ECO:0000256" key="4">
    <source>
        <dbReference type="ARBA" id="ARBA00022723"/>
    </source>
</evidence>
<gene>
    <name evidence="8" type="ORF">AALO_G00140580</name>
</gene>
<evidence type="ECO:0000256" key="6">
    <source>
        <dbReference type="SAM" id="MobiDB-lite"/>
    </source>
</evidence>
<dbReference type="GO" id="GO:0061630">
    <property type="term" value="F:ubiquitin protein ligase activity"/>
    <property type="evidence" value="ECO:0007669"/>
    <property type="project" value="UniProtKB-UniRule"/>
</dbReference>
<accession>A0AAV6GMH9</accession>
<dbReference type="Proteomes" id="UP000823561">
    <property type="component" value="Chromosome 10"/>
</dbReference>
<reference evidence="8" key="1">
    <citation type="submission" date="2020-10" db="EMBL/GenBank/DDBJ databases">
        <title>Chromosome-scale genome assembly of the Allis shad, Alosa alosa.</title>
        <authorList>
            <person name="Margot Z."/>
            <person name="Christophe K."/>
            <person name="Cabau C."/>
            <person name="Louis A."/>
            <person name="Berthelot C."/>
            <person name="Parey E."/>
            <person name="Roest Crollius H."/>
            <person name="Montfort J."/>
            <person name="Robinson-Rechavi M."/>
            <person name="Bucao C."/>
            <person name="Bouchez O."/>
            <person name="Gislard M."/>
            <person name="Lluch J."/>
            <person name="Milhes M."/>
            <person name="Lampietro C."/>
            <person name="Lopez Roques C."/>
            <person name="Donnadieu C."/>
            <person name="Braasch I."/>
            <person name="Desvignes T."/>
            <person name="Postlethwait J."/>
            <person name="Bobe J."/>
            <person name="Guiguen Y."/>
        </authorList>
    </citation>
    <scope>NUCLEOTIDE SEQUENCE</scope>
    <source>
        <strain evidence="8">M-15738</strain>
        <tissue evidence="8">Blood</tissue>
    </source>
</reference>
<organism evidence="8 9">
    <name type="scientific">Alosa alosa</name>
    <name type="common">allis shad</name>
    <dbReference type="NCBI Taxonomy" id="278164"/>
    <lineage>
        <taxon>Eukaryota</taxon>
        <taxon>Metazoa</taxon>
        <taxon>Chordata</taxon>
        <taxon>Craniata</taxon>
        <taxon>Vertebrata</taxon>
        <taxon>Euteleostomi</taxon>
        <taxon>Actinopterygii</taxon>
        <taxon>Neopterygii</taxon>
        <taxon>Teleostei</taxon>
        <taxon>Clupei</taxon>
        <taxon>Clupeiformes</taxon>
        <taxon>Clupeoidei</taxon>
        <taxon>Clupeidae</taxon>
        <taxon>Alosa</taxon>
    </lineage>
</organism>
<protein>
    <recommendedName>
        <fullName evidence="5">E3 ubiquitin-protein ligase</fullName>
        <ecNumber evidence="5">2.3.2.27</ecNumber>
    </recommendedName>
</protein>
<dbReference type="EC" id="2.3.2.27" evidence="5"/>
<sequence>MNPEQHMGASGSEDGELYLSENDLTGKVPSAPPLALGTAVLHARVKWPEGHIPRKDFALRKALQTWLRKDLGSAVEIEGLQLEDTTEWATVEIYPSTALDIVLDQQFAQLKLKDSRVITVQFHRDNSQSVTSIKDPEQHAVTETATSTSEEITLPVALTMAIDVQKLAPDIQEHLVEKFSKFNSGANTFTMSGSLPDVDEFFTEFCSTINPKTNGRGSALQSTLSKANSHMTVPLAHYWYLNQVHRNEMERLQQKYRVRIHSDVSMHVEADKGATSDSLANACQEFAELFQRCSDNLETISLPSVHQDPTVMIDFMKDILREERKLMLNVSAQNWSLFGPEENISTVQKIMDVKANMDDLRVKTKGGNPKSTASKELHKESERNKQREVQMPHASVQNVEERVKVSYPTAEKPPKKVLLKEVKSDALIDPLLTDGILMNDIHWEIMTNTFKMQIESIKTRFGVALMENRLKDSVTVRAVGNRASLEVNALRALMSLYQKVVTRAMCCPLQNVSLLQTEKVKMHLSDVHEQNPSLAVKEGSGSNGVWMLIGLPDHLCFAVREIEKKLGGPVFDEKHKDMIGFDRHTEFLRPFSDLPAWNGSEGYEEVQWGKGAASGEAIYEDVEEPRGADRGVLEGVGSPFLGKEILKGGNGSKWDKEDVCKKVFQKVERDQPDGTMTHLIKKSTLPGFKRCDTIVITYHIPSGIQSRNHPNPGRRFKGAHLTAYLPAIREGREVLELLRKAFKQKLVFTVGTSQTGGGDYVIWNGIHHKINTHGGPESGGYPDDNYLIRVREELRAKGIE</sequence>
<dbReference type="Gene3D" id="3.30.390.130">
    <property type="match status" value="1"/>
</dbReference>
<dbReference type="InterPro" id="IPR039396">
    <property type="entry name" value="Deltex_C"/>
</dbReference>
<evidence type="ECO:0000313" key="9">
    <source>
        <dbReference type="Proteomes" id="UP000823561"/>
    </source>
</evidence>
<dbReference type="GO" id="GO:0005737">
    <property type="term" value="C:cytoplasm"/>
    <property type="evidence" value="ECO:0007669"/>
    <property type="project" value="UniProtKB-SubCell"/>
</dbReference>
<proteinExistence type="inferred from homology"/>
<keyword evidence="4 5" id="KW-0479">Metal-binding</keyword>
<evidence type="ECO:0000259" key="7">
    <source>
        <dbReference type="Pfam" id="PF18102"/>
    </source>
</evidence>
<comment type="pathway">
    <text evidence="2 5">Protein modification; protein ubiquitination.</text>
</comment>
<dbReference type="GO" id="GO:0008270">
    <property type="term" value="F:zinc ion binding"/>
    <property type="evidence" value="ECO:0007669"/>
    <property type="project" value="UniProtKB-KW"/>
</dbReference>
<dbReference type="EMBL" id="JADWDJ010000010">
    <property type="protein sequence ID" value="KAG5274827.1"/>
    <property type="molecule type" value="Genomic_DNA"/>
</dbReference>
<dbReference type="CDD" id="cd09633">
    <property type="entry name" value="Deltex_C"/>
    <property type="match status" value="1"/>
</dbReference>
<evidence type="ECO:0000256" key="2">
    <source>
        <dbReference type="ARBA" id="ARBA00004906"/>
    </source>
</evidence>
<dbReference type="AlphaFoldDB" id="A0AAV6GMH9"/>
<dbReference type="PANTHER" id="PTHR12622">
    <property type="entry name" value="DELTEX-RELATED"/>
    <property type="match status" value="1"/>
</dbReference>
<evidence type="ECO:0000256" key="3">
    <source>
        <dbReference type="ARBA" id="ARBA00022679"/>
    </source>
</evidence>
<evidence type="ECO:0000313" key="8">
    <source>
        <dbReference type="EMBL" id="KAG5274827.1"/>
    </source>
</evidence>
<feature type="region of interest" description="Disordered" evidence="6">
    <location>
        <begin position="361"/>
        <end position="390"/>
    </location>
</feature>